<dbReference type="Gene3D" id="1.20.5.1030">
    <property type="entry name" value="Preprotein translocase secy subunit"/>
    <property type="match status" value="1"/>
</dbReference>
<organism evidence="9 10">
    <name type="scientific">Ginsengibacter hankyongi</name>
    <dbReference type="NCBI Taxonomy" id="2607284"/>
    <lineage>
        <taxon>Bacteria</taxon>
        <taxon>Pseudomonadati</taxon>
        <taxon>Bacteroidota</taxon>
        <taxon>Chitinophagia</taxon>
        <taxon>Chitinophagales</taxon>
        <taxon>Chitinophagaceae</taxon>
        <taxon>Ginsengibacter</taxon>
    </lineage>
</organism>
<dbReference type="GO" id="GO:0043952">
    <property type="term" value="P:protein transport by the Sec complex"/>
    <property type="evidence" value="ECO:0007669"/>
    <property type="project" value="UniProtKB-UniRule"/>
</dbReference>
<evidence type="ECO:0000313" key="9">
    <source>
        <dbReference type="EMBL" id="KAA9041495.1"/>
    </source>
</evidence>
<keyword evidence="4 8" id="KW-0653">Protein transport</keyword>
<dbReference type="HAMAP" id="MF_00422">
    <property type="entry name" value="SecE"/>
    <property type="match status" value="1"/>
</dbReference>
<dbReference type="Pfam" id="PF00584">
    <property type="entry name" value="SecE"/>
    <property type="match status" value="1"/>
</dbReference>
<dbReference type="GO" id="GO:0005886">
    <property type="term" value="C:plasma membrane"/>
    <property type="evidence" value="ECO:0007669"/>
    <property type="project" value="UniProtKB-SubCell"/>
</dbReference>
<dbReference type="GO" id="GO:0006605">
    <property type="term" value="P:protein targeting"/>
    <property type="evidence" value="ECO:0007669"/>
    <property type="project" value="UniProtKB-UniRule"/>
</dbReference>
<keyword evidence="3 8" id="KW-0812">Transmembrane</keyword>
<keyword evidence="8" id="KW-1003">Cell membrane</keyword>
<keyword evidence="10" id="KW-1185">Reference proteome</keyword>
<keyword evidence="5 8" id="KW-1133">Transmembrane helix</keyword>
<evidence type="ECO:0000256" key="3">
    <source>
        <dbReference type="ARBA" id="ARBA00022692"/>
    </source>
</evidence>
<keyword evidence="6 8" id="KW-0811">Translocation</keyword>
<evidence type="ECO:0000256" key="2">
    <source>
        <dbReference type="ARBA" id="ARBA00022448"/>
    </source>
</evidence>
<evidence type="ECO:0000256" key="8">
    <source>
        <dbReference type="HAMAP-Rule" id="MF_00422"/>
    </source>
</evidence>
<feature type="transmembrane region" description="Helical" evidence="8">
    <location>
        <begin position="32"/>
        <end position="56"/>
    </location>
</feature>
<comment type="subunit">
    <text evidence="8">Component of the Sec protein translocase complex. Heterotrimer consisting of SecY, SecE and SecG subunits. The heterotrimers can form oligomers, although 1 heterotrimer is thought to be able to translocate proteins. Interacts with the ribosome. Interacts with SecDF, and other proteins may be involved. Interacts with SecA.</text>
</comment>
<dbReference type="NCBIfam" id="TIGR00964">
    <property type="entry name" value="secE_bact"/>
    <property type="match status" value="1"/>
</dbReference>
<dbReference type="InterPro" id="IPR005807">
    <property type="entry name" value="SecE_bac"/>
</dbReference>
<dbReference type="InterPro" id="IPR038379">
    <property type="entry name" value="SecE_sf"/>
</dbReference>
<evidence type="ECO:0000313" key="10">
    <source>
        <dbReference type="Proteomes" id="UP000326903"/>
    </source>
</evidence>
<comment type="caution">
    <text evidence="9">The sequence shown here is derived from an EMBL/GenBank/DDBJ whole genome shotgun (WGS) entry which is preliminary data.</text>
</comment>
<dbReference type="Proteomes" id="UP000326903">
    <property type="component" value="Unassembled WGS sequence"/>
</dbReference>
<dbReference type="RefSeq" id="WP_150413615.1">
    <property type="nucleotide sequence ID" value="NZ_VYQF01000001.1"/>
</dbReference>
<protein>
    <recommendedName>
        <fullName evidence="8">Protein translocase subunit SecE</fullName>
    </recommendedName>
</protein>
<evidence type="ECO:0000256" key="4">
    <source>
        <dbReference type="ARBA" id="ARBA00022927"/>
    </source>
</evidence>
<comment type="function">
    <text evidence="8">Essential subunit of the Sec protein translocation channel SecYEG. Clamps together the 2 halves of SecY. May contact the channel plug during translocation.</text>
</comment>
<proteinExistence type="inferred from homology"/>
<evidence type="ECO:0000256" key="7">
    <source>
        <dbReference type="ARBA" id="ARBA00023136"/>
    </source>
</evidence>
<sequence>MNKISLYIRDSYKEMMQKVTWPTWEELQQSTMIVLAATVIITALVALMDFASNGVLKFVYSLFK</sequence>
<evidence type="ECO:0000256" key="1">
    <source>
        <dbReference type="ARBA" id="ARBA00004370"/>
    </source>
</evidence>
<comment type="similarity">
    <text evidence="8">Belongs to the SecE/SEC61-gamma family.</text>
</comment>
<dbReference type="EMBL" id="VYQF01000001">
    <property type="protein sequence ID" value="KAA9041495.1"/>
    <property type="molecule type" value="Genomic_DNA"/>
</dbReference>
<gene>
    <name evidence="8 9" type="primary">secE</name>
    <name evidence="9" type="ORF">FW778_05575</name>
</gene>
<dbReference type="GO" id="GO:0065002">
    <property type="term" value="P:intracellular protein transmembrane transport"/>
    <property type="evidence" value="ECO:0007669"/>
    <property type="project" value="UniProtKB-UniRule"/>
</dbReference>
<comment type="subcellular location">
    <subcellularLocation>
        <location evidence="8">Cell membrane</location>
        <topology evidence="8">Single-pass membrane protein</topology>
    </subcellularLocation>
    <subcellularLocation>
        <location evidence="1">Membrane</location>
    </subcellularLocation>
</comment>
<accession>A0A5J5IK87</accession>
<keyword evidence="7 8" id="KW-0472">Membrane</keyword>
<reference evidence="9 10" key="1">
    <citation type="submission" date="2019-09" db="EMBL/GenBank/DDBJ databases">
        <title>Draft genome sequence of Ginsengibacter sp. BR5-29.</title>
        <authorList>
            <person name="Im W.-T."/>
        </authorList>
    </citation>
    <scope>NUCLEOTIDE SEQUENCE [LARGE SCALE GENOMIC DNA]</scope>
    <source>
        <strain evidence="9 10">BR5-29</strain>
    </source>
</reference>
<dbReference type="AlphaFoldDB" id="A0A5J5IK87"/>
<dbReference type="InterPro" id="IPR001901">
    <property type="entry name" value="Translocase_SecE/Sec61-g"/>
</dbReference>
<dbReference type="GO" id="GO:0009306">
    <property type="term" value="P:protein secretion"/>
    <property type="evidence" value="ECO:0007669"/>
    <property type="project" value="UniProtKB-UniRule"/>
</dbReference>
<evidence type="ECO:0000256" key="6">
    <source>
        <dbReference type="ARBA" id="ARBA00023010"/>
    </source>
</evidence>
<name>A0A5J5IK87_9BACT</name>
<keyword evidence="2 8" id="KW-0813">Transport</keyword>
<dbReference type="GO" id="GO:0008320">
    <property type="term" value="F:protein transmembrane transporter activity"/>
    <property type="evidence" value="ECO:0007669"/>
    <property type="project" value="UniProtKB-UniRule"/>
</dbReference>
<evidence type="ECO:0000256" key="5">
    <source>
        <dbReference type="ARBA" id="ARBA00022989"/>
    </source>
</evidence>